<feature type="compositionally biased region" description="Low complexity" evidence="2">
    <location>
        <begin position="368"/>
        <end position="379"/>
    </location>
</feature>
<feature type="compositionally biased region" description="Basic and acidic residues" evidence="2">
    <location>
        <begin position="380"/>
        <end position="396"/>
    </location>
</feature>
<evidence type="ECO:0000313" key="4">
    <source>
        <dbReference type="Proteomes" id="UP000235943"/>
    </source>
</evidence>
<accession>A0A2N8TWU8</accession>
<sequence length="396" mass="43471">MGAASYRVETPEEIEARRRRAARERYRLAAVRHTALVTETTAYRTSYGKAISTIRRAAEPSPHASADELEAAATRLDAEREQARTVLDDQLKRAFSESLSALAARPAPRVARRAAAATPAEEARQSRARRQQESAESVRRMAERAAALLARLPAAVPAQVREECRENAAEIASAGEQRARLVLSRLEDQVRTAERRQRTVEAAAEQAAVLLARLQDVPGAHAGRLAARLTEVIEERRENVPADFVVEVEQAVADADVARTRRIAAQALARVLADLDYQVSEGFETALVDEGTAVAGLPDQPGYGLKILFDRGSARLNHIVVRDAGTDGGEHADRRAQRVFCEGLTALHNGLGRYHVRLKERFVEEPGVRPVPRVPTGTVPRRDQDQGRQHGGEREA</sequence>
<keyword evidence="1" id="KW-0175">Coiled coil</keyword>
<gene>
    <name evidence="3" type="ORF">C1J00_03670</name>
</gene>
<feature type="compositionally biased region" description="Low complexity" evidence="2">
    <location>
        <begin position="106"/>
        <end position="120"/>
    </location>
</feature>
<dbReference type="EMBL" id="POUC01000014">
    <property type="protein sequence ID" value="PNG23483.1"/>
    <property type="molecule type" value="Genomic_DNA"/>
</dbReference>
<dbReference type="Proteomes" id="UP000235943">
    <property type="component" value="Unassembled WGS sequence"/>
</dbReference>
<reference evidence="3 4" key="1">
    <citation type="submission" date="2018-01" db="EMBL/GenBank/DDBJ databases">
        <title>Draft genome sequence of Streptomyces sp. 13K301.</title>
        <authorList>
            <person name="Sahin N."/>
            <person name="Saygin H."/>
            <person name="Ay H."/>
        </authorList>
    </citation>
    <scope>NUCLEOTIDE SEQUENCE [LARGE SCALE GENOMIC DNA]</scope>
    <source>
        <strain evidence="3 4">13K301</strain>
    </source>
</reference>
<feature type="coiled-coil region" evidence="1">
    <location>
        <begin position="176"/>
        <end position="203"/>
    </location>
</feature>
<dbReference type="AlphaFoldDB" id="A0A2N8TWU8"/>
<evidence type="ECO:0000256" key="2">
    <source>
        <dbReference type="SAM" id="MobiDB-lite"/>
    </source>
</evidence>
<evidence type="ECO:0000256" key="1">
    <source>
        <dbReference type="SAM" id="Coils"/>
    </source>
</evidence>
<keyword evidence="4" id="KW-1185">Reference proteome</keyword>
<feature type="compositionally biased region" description="Basic and acidic residues" evidence="2">
    <location>
        <begin position="121"/>
        <end position="139"/>
    </location>
</feature>
<evidence type="ECO:0000313" key="3">
    <source>
        <dbReference type="EMBL" id="PNG23483.1"/>
    </source>
</evidence>
<name>A0A2N8TWU8_9ACTN</name>
<feature type="region of interest" description="Disordered" evidence="2">
    <location>
        <begin position="367"/>
        <end position="396"/>
    </location>
</feature>
<comment type="caution">
    <text evidence="3">The sequence shown here is derived from an EMBL/GenBank/DDBJ whole genome shotgun (WGS) entry which is preliminary data.</text>
</comment>
<organism evidence="3 4">
    <name type="scientific">Streptomyces cahuitamycinicus</name>
    <dbReference type="NCBI Taxonomy" id="2070367"/>
    <lineage>
        <taxon>Bacteria</taxon>
        <taxon>Bacillati</taxon>
        <taxon>Actinomycetota</taxon>
        <taxon>Actinomycetes</taxon>
        <taxon>Kitasatosporales</taxon>
        <taxon>Streptomycetaceae</taxon>
        <taxon>Streptomyces</taxon>
    </lineage>
</organism>
<protein>
    <submittedName>
        <fullName evidence="3">Uncharacterized protein</fullName>
    </submittedName>
</protein>
<feature type="region of interest" description="Disordered" evidence="2">
    <location>
        <begin position="106"/>
        <end position="139"/>
    </location>
</feature>
<proteinExistence type="predicted"/>